<dbReference type="InterPro" id="IPR011435">
    <property type="entry name" value="UmpAB"/>
</dbReference>
<feature type="transmembrane region" description="Helical" evidence="1">
    <location>
        <begin position="368"/>
        <end position="389"/>
    </location>
</feature>
<dbReference type="EMBL" id="UINC01024376">
    <property type="protein sequence ID" value="SVA97867.1"/>
    <property type="molecule type" value="Genomic_DNA"/>
</dbReference>
<reference evidence="2" key="1">
    <citation type="submission" date="2018-05" db="EMBL/GenBank/DDBJ databases">
        <authorList>
            <person name="Lanie J.A."/>
            <person name="Ng W.-L."/>
            <person name="Kazmierczak K.M."/>
            <person name="Andrzejewski T.M."/>
            <person name="Davidsen T.M."/>
            <person name="Wayne K.J."/>
            <person name="Tettelin H."/>
            <person name="Glass J.I."/>
            <person name="Rusch D."/>
            <person name="Podicherti R."/>
            <person name="Tsui H.-C.T."/>
            <person name="Winkler M.E."/>
        </authorList>
    </citation>
    <scope>NUCLEOTIDE SEQUENCE</scope>
</reference>
<feature type="transmembrane region" description="Helical" evidence="1">
    <location>
        <begin position="546"/>
        <end position="567"/>
    </location>
</feature>
<sequence>MASEIQYGQYVRESTLKQRSVSYNNLIPKLEIDSQGQAVPYHPPKLKLQSADIYNLLAPYFNVRLIEQVKAVFPLAIYLILFQILILRQPVQEAVLITGGLGAVILGLMVFMEGLKLGLMPFGEVIGTNLPKKSPLPVVLLIAFLLGIGVTFAEPAIGALQAVGSIVNVEKAPYLRTLLGEWAGTLVLVVGMGVGLAAVLGTSRFLYNWSLKPMIYMALVPTIGLTVYCMQDPDLAKILGLAWDCGAVTTGPVTVPLVLALGIGIAASGGKGESSLSGFGIVTLASLFPIIAVLCLAVYVSTVTTPEAIIAAAQASTAVAAVPAWHELTPWAEIKGGAQAIIPLVIFLFLVLKLVLREKVQEAGILTYGLVLCVTGMMIFNVGLSYGLAKLGEQSGSMVPAAFKGIEAVAGSPLYTYALGIFIAGMFAWLLGFGATLAEPALNALGQTVETLTNGSFKKTTLMYAVSIGVGFGLTLGVMKIIFEWPIAYMVIVGYTIGIVLTALSSEEFVNVAWDSAGVTTGPITVPLVLAMGLGFGNAVEAVEGFGILSMASICPIVSVLITGLWVQRGSSAEKSAA</sequence>
<dbReference type="AlphaFoldDB" id="A0A382A9Z4"/>
<feature type="transmembrane region" description="Helical" evidence="1">
    <location>
        <begin position="517"/>
        <end position="540"/>
    </location>
</feature>
<feature type="transmembrane region" description="Helical" evidence="1">
    <location>
        <begin position="487"/>
        <end position="505"/>
    </location>
</feature>
<dbReference type="Pfam" id="PF07556">
    <property type="entry name" value="DUF1538"/>
    <property type="match status" value="2"/>
</dbReference>
<gene>
    <name evidence="2" type="ORF">METZ01_LOCUS150721</name>
</gene>
<feature type="transmembrane region" description="Helical" evidence="1">
    <location>
        <begin position="135"/>
        <end position="157"/>
    </location>
</feature>
<keyword evidence="1" id="KW-0812">Transmembrane</keyword>
<accession>A0A382A9Z4</accession>
<name>A0A382A9Z4_9ZZZZ</name>
<evidence type="ECO:0000313" key="2">
    <source>
        <dbReference type="EMBL" id="SVA97867.1"/>
    </source>
</evidence>
<keyword evidence="1" id="KW-0472">Membrane</keyword>
<feature type="transmembrane region" description="Helical" evidence="1">
    <location>
        <begin position="338"/>
        <end position="356"/>
    </location>
</feature>
<feature type="transmembrane region" description="Helical" evidence="1">
    <location>
        <begin position="178"/>
        <end position="201"/>
    </location>
</feature>
<feature type="transmembrane region" description="Helical" evidence="1">
    <location>
        <begin position="213"/>
        <end position="230"/>
    </location>
</feature>
<feature type="transmembrane region" description="Helical" evidence="1">
    <location>
        <begin position="414"/>
        <end position="438"/>
    </location>
</feature>
<protein>
    <recommendedName>
        <fullName evidence="3">DUF1538 domain-containing protein</fullName>
    </recommendedName>
</protein>
<feature type="transmembrane region" description="Helical" evidence="1">
    <location>
        <begin position="94"/>
        <end position="115"/>
    </location>
</feature>
<feature type="transmembrane region" description="Helical" evidence="1">
    <location>
        <begin position="462"/>
        <end position="481"/>
    </location>
</feature>
<evidence type="ECO:0000256" key="1">
    <source>
        <dbReference type="SAM" id="Phobius"/>
    </source>
</evidence>
<feature type="transmembrane region" description="Helical" evidence="1">
    <location>
        <begin position="279"/>
        <end position="301"/>
    </location>
</feature>
<organism evidence="2">
    <name type="scientific">marine metagenome</name>
    <dbReference type="NCBI Taxonomy" id="408172"/>
    <lineage>
        <taxon>unclassified sequences</taxon>
        <taxon>metagenomes</taxon>
        <taxon>ecological metagenomes</taxon>
    </lineage>
</organism>
<keyword evidence="1" id="KW-1133">Transmembrane helix</keyword>
<evidence type="ECO:0008006" key="3">
    <source>
        <dbReference type="Google" id="ProtNLM"/>
    </source>
</evidence>
<feature type="transmembrane region" description="Helical" evidence="1">
    <location>
        <begin position="242"/>
        <end position="267"/>
    </location>
</feature>
<feature type="transmembrane region" description="Helical" evidence="1">
    <location>
        <begin position="71"/>
        <end position="87"/>
    </location>
</feature>
<proteinExistence type="predicted"/>